<keyword evidence="3" id="KW-1185">Reference proteome</keyword>
<evidence type="ECO:0000256" key="1">
    <source>
        <dbReference type="SAM" id="Phobius"/>
    </source>
</evidence>
<protein>
    <submittedName>
        <fullName evidence="2">Uncharacterized protein</fullName>
    </submittedName>
</protein>
<keyword evidence="1" id="KW-0812">Transmembrane</keyword>
<name>A0A512AUM1_9BACT</name>
<accession>A0A512AUM1</accession>
<keyword evidence="1" id="KW-1133">Transmembrane helix</keyword>
<gene>
    <name evidence="2" type="ORF">AAE02nite_10760</name>
</gene>
<sequence length="120" mass="14897">MNLELKSWEYYLELISEKLKNWDYFLNLIYQNKLIVAASVLLLLLLYWLAKRHYIKTIRYFRSGDIIQIWKLTGKTRSGILSRFDKNNIYFIPNNGYHIVQRKWYWFFFMENVSLEERER</sequence>
<dbReference type="AlphaFoldDB" id="A0A512AUM1"/>
<keyword evidence="1" id="KW-0472">Membrane</keyword>
<reference evidence="2 3" key="1">
    <citation type="submission" date="2019-07" db="EMBL/GenBank/DDBJ databases">
        <title>Whole genome shotgun sequence of Adhaeribacter aerolatus NBRC 106133.</title>
        <authorList>
            <person name="Hosoyama A."/>
            <person name="Uohara A."/>
            <person name="Ohji S."/>
            <person name="Ichikawa N."/>
        </authorList>
    </citation>
    <scope>NUCLEOTIDE SEQUENCE [LARGE SCALE GENOMIC DNA]</scope>
    <source>
        <strain evidence="2 3">NBRC 106133</strain>
    </source>
</reference>
<organism evidence="2 3">
    <name type="scientific">Adhaeribacter aerolatus</name>
    <dbReference type="NCBI Taxonomy" id="670289"/>
    <lineage>
        <taxon>Bacteria</taxon>
        <taxon>Pseudomonadati</taxon>
        <taxon>Bacteroidota</taxon>
        <taxon>Cytophagia</taxon>
        <taxon>Cytophagales</taxon>
        <taxon>Hymenobacteraceae</taxon>
        <taxon>Adhaeribacter</taxon>
    </lineage>
</organism>
<comment type="caution">
    <text evidence="2">The sequence shown here is derived from an EMBL/GenBank/DDBJ whole genome shotgun (WGS) entry which is preliminary data.</text>
</comment>
<dbReference type="Proteomes" id="UP000321532">
    <property type="component" value="Unassembled WGS sequence"/>
</dbReference>
<dbReference type="EMBL" id="BJYS01000005">
    <property type="protein sequence ID" value="GEO03412.1"/>
    <property type="molecule type" value="Genomic_DNA"/>
</dbReference>
<proteinExistence type="predicted"/>
<feature type="transmembrane region" description="Helical" evidence="1">
    <location>
        <begin position="28"/>
        <end position="50"/>
    </location>
</feature>
<dbReference type="RefSeq" id="WP_146895705.1">
    <property type="nucleotide sequence ID" value="NZ_BJYS01000005.1"/>
</dbReference>
<evidence type="ECO:0000313" key="3">
    <source>
        <dbReference type="Proteomes" id="UP000321532"/>
    </source>
</evidence>
<evidence type="ECO:0000313" key="2">
    <source>
        <dbReference type="EMBL" id="GEO03412.1"/>
    </source>
</evidence>